<evidence type="ECO:0000313" key="4">
    <source>
        <dbReference type="Proteomes" id="UP000239273"/>
    </source>
</evidence>
<dbReference type="InterPro" id="IPR043724">
    <property type="entry name" value="DUF5666"/>
</dbReference>
<dbReference type="Pfam" id="PF18914">
    <property type="entry name" value="DUF5666"/>
    <property type="match status" value="3"/>
</dbReference>
<dbReference type="Proteomes" id="UP001156660">
    <property type="component" value="Unassembled WGS sequence"/>
</dbReference>
<dbReference type="OrthoDB" id="5592950at2"/>
<dbReference type="RefSeq" id="WP_105063761.1">
    <property type="nucleotide sequence ID" value="NZ_BSOU01000002.1"/>
</dbReference>
<name>A0A2S7X7I4_9GAMM</name>
<dbReference type="EMBL" id="BSOU01000002">
    <property type="protein sequence ID" value="GLR73770.1"/>
    <property type="molecule type" value="Genomic_DNA"/>
</dbReference>
<gene>
    <name evidence="3" type="ORF">BTO23_13265</name>
    <name evidence="2" type="ORF">GCM10007855_06440</name>
</gene>
<dbReference type="AlphaFoldDB" id="A0A2S7X7I4"/>
<evidence type="ECO:0000313" key="3">
    <source>
        <dbReference type="EMBL" id="PQJ87096.1"/>
    </source>
</evidence>
<feature type="domain" description="DUF5666" evidence="1">
    <location>
        <begin position="163"/>
        <end position="212"/>
    </location>
</feature>
<dbReference type="Proteomes" id="UP000239273">
    <property type="component" value="Unassembled WGS sequence"/>
</dbReference>
<keyword evidence="5" id="KW-1185">Reference proteome</keyword>
<feature type="domain" description="DUF5666" evidence="1">
    <location>
        <begin position="233"/>
        <end position="293"/>
    </location>
</feature>
<dbReference type="EMBL" id="MSCP01000002">
    <property type="protein sequence ID" value="PQJ87096.1"/>
    <property type="molecule type" value="Genomic_DNA"/>
</dbReference>
<proteinExistence type="predicted"/>
<reference evidence="5" key="3">
    <citation type="journal article" date="2019" name="Int. J. Syst. Evol. Microbiol.">
        <title>The Global Catalogue of Microorganisms (GCM) 10K type strain sequencing project: providing services to taxonomists for standard genome sequencing and annotation.</title>
        <authorList>
            <consortium name="The Broad Institute Genomics Platform"/>
            <consortium name="The Broad Institute Genome Sequencing Center for Infectious Disease"/>
            <person name="Wu L."/>
            <person name="Ma J."/>
        </authorList>
    </citation>
    <scope>NUCLEOTIDE SEQUENCE [LARGE SCALE GENOMIC DNA]</scope>
    <source>
        <strain evidence="5">NBRC 105001</strain>
    </source>
</reference>
<reference evidence="2" key="4">
    <citation type="submission" date="2023-01" db="EMBL/GenBank/DDBJ databases">
        <title>Draft genome sequence of Aliivibrio sifiae strain NBRC 105001.</title>
        <authorList>
            <person name="Sun Q."/>
            <person name="Mori K."/>
        </authorList>
    </citation>
    <scope>NUCLEOTIDE SEQUENCE</scope>
    <source>
        <strain evidence="2">NBRC 105001</strain>
    </source>
</reference>
<reference evidence="3 4" key="2">
    <citation type="submission" date="2016-12" db="EMBL/GenBank/DDBJ databases">
        <title>Diversity of luminous bacteria.</title>
        <authorList>
            <person name="Yoshizawa S."/>
            <person name="Kogure K."/>
        </authorList>
    </citation>
    <scope>NUCLEOTIDE SEQUENCE [LARGE SCALE GENOMIC DNA]</scope>
    <source>
        <strain evidence="3 4">NBRC 105001</strain>
    </source>
</reference>
<feature type="domain" description="DUF5666" evidence="1">
    <location>
        <begin position="36"/>
        <end position="85"/>
    </location>
</feature>
<evidence type="ECO:0000259" key="1">
    <source>
        <dbReference type="Pfam" id="PF18914"/>
    </source>
</evidence>
<reference evidence="2" key="1">
    <citation type="journal article" date="2014" name="Int. J. Syst. Evol. Microbiol.">
        <title>Complete genome of a new Firmicutes species belonging to the dominant human colonic microbiota ('Ruminococcus bicirculans') reveals two chromosomes and a selective capacity to utilize plant glucans.</title>
        <authorList>
            <consortium name="NISC Comparative Sequencing Program"/>
            <person name="Wegmann U."/>
            <person name="Louis P."/>
            <person name="Goesmann A."/>
            <person name="Henrissat B."/>
            <person name="Duncan S.H."/>
            <person name="Flint H.J."/>
        </authorList>
    </citation>
    <scope>NUCLEOTIDE SEQUENCE</scope>
    <source>
        <strain evidence="2">NBRC 105001</strain>
    </source>
</reference>
<dbReference type="PROSITE" id="PS51257">
    <property type="entry name" value="PROKAR_LIPOPROTEIN"/>
    <property type="match status" value="1"/>
</dbReference>
<sequence length="295" mass="32212">MKKVAILLLGTAVLTGCGSDDSGDSNDQRASSSYIGAIEAVDANADTMTINSMPLSLASTRIELNEHNVTSNELAAGMQVDVEYDNDIAYEVDIDPEIVGMVTGVTSTTITVNGQTLDTTKDFTSNNFENKRVMLFGYAEQNGNWKINAAYEVGSIPVEDLYEGKITSIDKANNFFNIGTMKVDYSNARMDHEDLAELNNGVWVEIEGNFNIDFMANDVDVENELDLANAEVEGYVTTLNYEKTSMTLNGKTVVAITENTRFEDGLKEQLKVGSKVDVDLINNAGKLQASEIEFD</sequence>
<evidence type="ECO:0000313" key="5">
    <source>
        <dbReference type="Proteomes" id="UP001156660"/>
    </source>
</evidence>
<organism evidence="3 4">
    <name type="scientific">Aliivibrio sifiae</name>
    <dbReference type="NCBI Taxonomy" id="566293"/>
    <lineage>
        <taxon>Bacteria</taxon>
        <taxon>Pseudomonadati</taxon>
        <taxon>Pseudomonadota</taxon>
        <taxon>Gammaproteobacteria</taxon>
        <taxon>Vibrionales</taxon>
        <taxon>Vibrionaceae</taxon>
        <taxon>Aliivibrio</taxon>
    </lineage>
</organism>
<comment type="caution">
    <text evidence="3">The sequence shown here is derived from an EMBL/GenBank/DDBJ whole genome shotgun (WGS) entry which is preliminary data.</text>
</comment>
<evidence type="ECO:0000313" key="2">
    <source>
        <dbReference type="EMBL" id="GLR73770.1"/>
    </source>
</evidence>
<accession>A0A2S7X7I4</accession>
<protein>
    <recommendedName>
        <fullName evidence="1">DUF5666 domain-containing protein</fullName>
    </recommendedName>
</protein>